<evidence type="ECO:0000313" key="8">
    <source>
        <dbReference type="Proteomes" id="UP000215215"/>
    </source>
</evidence>
<dbReference type="Proteomes" id="UP000215215">
    <property type="component" value="Unassembled WGS sequence"/>
</dbReference>
<reference evidence="7 8" key="1">
    <citation type="submission" date="2017-07" db="EMBL/GenBank/DDBJ databases">
        <title>Recovery of genomes from metagenomes via a dereplication, aggregation, and scoring strategy.</title>
        <authorList>
            <person name="Sieber C.M."/>
            <person name="Probst A.J."/>
            <person name="Sharrar A."/>
            <person name="Thomas B.C."/>
            <person name="Hess M."/>
            <person name="Tringe S.G."/>
            <person name="Banfield J.F."/>
        </authorList>
    </citation>
    <scope>NUCLEOTIDE SEQUENCE [LARGE SCALE GENOMIC DNA]</scope>
    <source>
        <strain evidence="7">JGI_Cruoil_03_44_89</strain>
    </source>
</reference>
<dbReference type="InterPro" id="IPR001041">
    <property type="entry name" value="2Fe-2S_ferredoxin-type"/>
</dbReference>
<dbReference type="GO" id="GO:0046872">
    <property type="term" value="F:metal ion binding"/>
    <property type="evidence" value="ECO:0007669"/>
    <property type="project" value="UniProtKB-KW"/>
</dbReference>
<dbReference type="InterPro" id="IPR006058">
    <property type="entry name" value="2Fe2S_fd_BS"/>
</dbReference>
<dbReference type="PROSITE" id="PS51085">
    <property type="entry name" value="2FE2S_FER_2"/>
    <property type="match status" value="1"/>
</dbReference>
<feature type="non-terminal residue" evidence="7">
    <location>
        <position position="85"/>
    </location>
</feature>
<sequence length="85" mass="9244">MQIEVKINGVLKKLETSPGERLLDLLRRKGYKSVKRGCEEGECGACSIILEGKLVKSCLIFAPQVSGHSIITLEGLSPKGELHPI</sequence>
<dbReference type="Pfam" id="PF00111">
    <property type="entry name" value="Fer2"/>
    <property type="match status" value="1"/>
</dbReference>
<gene>
    <name evidence="7" type="ORF">CH333_10125</name>
</gene>
<dbReference type="InterPro" id="IPR051452">
    <property type="entry name" value="Diverse_Oxidoreductases"/>
</dbReference>
<dbReference type="InterPro" id="IPR012675">
    <property type="entry name" value="Beta-grasp_dom_sf"/>
</dbReference>
<evidence type="ECO:0000313" key="7">
    <source>
        <dbReference type="EMBL" id="OYD13753.1"/>
    </source>
</evidence>
<dbReference type="EMBL" id="NOZQ01000217">
    <property type="protein sequence ID" value="OYD13753.1"/>
    <property type="molecule type" value="Genomic_DNA"/>
</dbReference>
<protein>
    <recommendedName>
        <fullName evidence="6">2Fe-2S ferredoxin-type domain-containing protein</fullName>
    </recommendedName>
</protein>
<dbReference type="InterPro" id="IPR036010">
    <property type="entry name" value="2Fe-2S_ferredoxin-like_sf"/>
</dbReference>
<dbReference type="Gene3D" id="3.10.20.30">
    <property type="match status" value="1"/>
</dbReference>
<keyword evidence="1" id="KW-0001">2Fe-2S</keyword>
<keyword evidence="4" id="KW-0408">Iron</keyword>
<evidence type="ECO:0000256" key="4">
    <source>
        <dbReference type="ARBA" id="ARBA00023004"/>
    </source>
</evidence>
<feature type="domain" description="2Fe-2S ferredoxin-type" evidence="6">
    <location>
        <begin position="1"/>
        <end position="76"/>
    </location>
</feature>
<dbReference type="GO" id="GO:0051537">
    <property type="term" value="F:2 iron, 2 sulfur cluster binding"/>
    <property type="evidence" value="ECO:0007669"/>
    <property type="project" value="UniProtKB-KW"/>
</dbReference>
<dbReference type="GO" id="GO:0016491">
    <property type="term" value="F:oxidoreductase activity"/>
    <property type="evidence" value="ECO:0007669"/>
    <property type="project" value="UniProtKB-KW"/>
</dbReference>
<name>A0A235BMS0_UNCW3</name>
<dbReference type="AlphaFoldDB" id="A0A235BMS0"/>
<comment type="caution">
    <text evidence="7">The sequence shown here is derived from an EMBL/GenBank/DDBJ whole genome shotgun (WGS) entry which is preliminary data.</text>
</comment>
<dbReference type="PANTHER" id="PTHR44379">
    <property type="entry name" value="OXIDOREDUCTASE WITH IRON-SULFUR SUBUNIT"/>
    <property type="match status" value="1"/>
</dbReference>
<evidence type="ECO:0000259" key="6">
    <source>
        <dbReference type="PROSITE" id="PS51085"/>
    </source>
</evidence>
<keyword evidence="5" id="KW-0411">Iron-sulfur</keyword>
<evidence type="ECO:0000256" key="3">
    <source>
        <dbReference type="ARBA" id="ARBA00023002"/>
    </source>
</evidence>
<dbReference type="PANTHER" id="PTHR44379:SF5">
    <property type="entry name" value="OXIDOREDUCTASE WITH IRON-SULFUR SUBUNIT"/>
    <property type="match status" value="1"/>
</dbReference>
<evidence type="ECO:0000256" key="5">
    <source>
        <dbReference type="ARBA" id="ARBA00023014"/>
    </source>
</evidence>
<accession>A0A235BMS0</accession>
<evidence type="ECO:0000256" key="1">
    <source>
        <dbReference type="ARBA" id="ARBA00022714"/>
    </source>
</evidence>
<dbReference type="CDD" id="cd00207">
    <property type="entry name" value="fer2"/>
    <property type="match status" value="1"/>
</dbReference>
<organism evidence="7 8">
    <name type="scientific">candidate division WOR-3 bacterium JGI_Cruoil_03_44_89</name>
    <dbReference type="NCBI Taxonomy" id="1973748"/>
    <lineage>
        <taxon>Bacteria</taxon>
        <taxon>Bacteria division WOR-3</taxon>
    </lineage>
</organism>
<keyword evidence="2" id="KW-0479">Metal-binding</keyword>
<dbReference type="SUPFAM" id="SSF54292">
    <property type="entry name" value="2Fe-2S ferredoxin-like"/>
    <property type="match status" value="1"/>
</dbReference>
<proteinExistence type="predicted"/>
<evidence type="ECO:0000256" key="2">
    <source>
        <dbReference type="ARBA" id="ARBA00022723"/>
    </source>
</evidence>
<keyword evidence="3" id="KW-0560">Oxidoreductase</keyword>
<dbReference type="PROSITE" id="PS00197">
    <property type="entry name" value="2FE2S_FER_1"/>
    <property type="match status" value="1"/>
</dbReference>